<dbReference type="SUPFAM" id="SSF51182">
    <property type="entry name" value="RmlC-like cupins"/>
    <property type="match status" value="1"/>
</dbReference>
<protein>
    <submittedName>
        <fullName evidence="3">Class I mannose-6-phosphate isomerase</fullName>
    </submittedName>
</protein>
<keyword evidence="4" id="KW-1185">Reference proteome</keyword>
<keyword evidence="3" id="KW-0413">Isomerase</keyword>
<dbReference type="RefSeq" id="WP_259509879.1">
    <property type="nucleotide sequence ID" value="NZ_JANLCM010000002.1"/>
</dbReference>
<comment type="caution">
    <text evidence="3">The sequence shown here is derived from an EMBL/GenBank/DDBJ whole genome shotgun (WGS) entry which is preliminary data.</text>
</comment>
<accession>A0ABT2GVB2</accession>
<dbReference type="InterPro" id="IPR011051">
    <property type="entry name" value="RmlC_Cupin_sf"/>
</dbReference>
<dbReference type="EMBL" id="JANLCM010000002">
    <property type="protein sequence ID" value="MCS5720081.1"/>
    <property type="molecule type" value="Genomic_DNA"/>
</dbReference>
<dbReference type="InterPro" id="IPR014710">
    <property type="entry name" value="RmlC-like_jellyroll"/>
</dbReference>
<dbReference type="Gene3D" id="2.60.120.10">
    <property type="entry name" value="Jelly Rolls"/>
    <property type="match status" value="1"/>
</dbReference>
<dbReference type="GO" id="GO:0016853">
    <property type="term" value="F:isomerase activity"/>
    <property type="evidence" value="ECO:0007669"/>
    <property type="project" value="UniProtKB-KW"/>
</dbReference>
<organism evidence="3 4">
    <name type="scientific">Herbiconiux aconitum</name>
    <dbReference type="NCBI Taxonomy" id="2970913"/>
    <lineage>
        <taxon>Bacteria</taxon>
        <taxon>Bacillati</taxon>
        <taxon>Actinomycetota</taxon>
        <taxon>Actinomycetes</taxon>
        <taxon>Micrococcales</taxon>
        <taxon>Microbacteriaceae</taxon>
        <taxon>Herbiconiux</taxon>
    </lineage>
</organism>
<dbReference type="Proteomes" id="UP001165584">
    <property type="component" value="Unassembled WGS sequence"/>
</dbReference>
<evidence type="ECO:0000313" key="3">
    <source>
        <dbReference type="EMBL" id="MCS5720081.1"/>
    </source>
</evidence>
<dbReference type="PANTHER" id="PTHR42742:SF3">
    <property type="entry name" value="FRUCTOKINASE"/>
    <property type="match status" value="1"/>
</dbReference>
<dbReference type="InterPro" id="IPR051804">
    <property type="entry name" value="Carb_Metab_Reg_Kinase/Isom"/>
</dbReference>
<evidence type="ECO:0000256" key="2">
    <source>
        <dbReference type="ARBA" id="ARBA00022833"/>
    </source>
</evidence>
<keyword evidence="2" id="KW-0862">Zinc</keyword>
<evidence type="ECO:0000313" key="4">
    <source>
        <dbReference type="Proteomes" id="UP001165584"/>
    </source>
</evidence>
<dbReference type="PANTHER" id="PTHR42742">
    <property type="entry name" value="TRANSCRIPTIONAL REPRESSOR MPRA"/>
    <property type="match status" value="1"/>
</dbReference>
<evidence type="ECO:0000256" key="1">
    <source>
        <dbReference type="ARBA" id="ARBA00022723"/>
    </source>
</evidence>
<gene>
    <name evidence="3" type="ORF">N1027_18270</name>
</gene>
<dbReference type="CDD" id="cd07010">
    <property type="entry name" value="cupin_PMI_type_I_N_bac"/>
    <property type="match status" value="1"/>
</dbReference>
<proteinExistence type="predicted"/>
<reference evidence="3" key="1">
    <citation type="submission" date="2022-08" db="EMBL/GenBank/DDBJ databases">
        <authorList>
            <person name="Deng Y."/>
            <person name="Han X.-F."/>
            <person name="Zhang Y.-Q."/>
        </authorList>
    </citation>
    <scope>NUCLEOTIDE SEQUENCE</scope>
    <source>
        <strain evidence="3">CPCC 205763</strain>
    </source>
</reference>
<keyword evidence="1" id="KW-0479">Metal-binding</keyword>
<sequence>MRPAFLAPNLIDHFYRGGDRIARLRGIEQTSDHQPEEWLAATVSRAGQSDIGLARTDGGELLRDLVAHDPAGWVGADHADAANASDTGILVKLLDARQRLPVHVHPARAFAATHLDCPYGKTEAWFVLDAEPGSAVHLGWKEAVDRDELDRRRDAQDSEWMLSRMNRIEVSRGMGVVVPAGTVHAIDAGIFVAEVQEPTDFSIVLEWSITTSTREESHLGLGFDEVMPAVSTAALGPEALAGLITRSDLDGRSDRAESMLAPAADPYFRVLHAAPGSRGVPIAAGYSVVLVLAGDGVLAGDEEIPVHSGQALAVPAGFGAWEVVGPTSVLIATPGVGWPRSLAEGVVT</sequence>
<name>A0ABT2GVB2_9MICO</name>